<evidence type="ECO:0008006" key="5">
    <source>
        <dbReference type="Google" id="ProtNLM"/>
    </source>
</evidence>
<dbReference type="OrthoDB" id="9798761at2"/>
<dbReference type="AlphaFoldDB" id="A0A239E1P5"/>
<name>A0A239E1P5_9ACTN</name>
<sequence>MDAKTYPLQDILKPERRYIIPTFQRDYEWTLDGQWRLLFEDLETTAERLLDVRTGGEEGSKLKAKEQTVSPHFLGAIVCASLPFATGGVALRSVIDGQQRLTTVQLLVRGLLDVLVETNSDRIKSVRRMLFNPDDVIESPEEIYKLWPRRKDRELWPVALGDALPSYDGKADHLYLQARKYFSQASRDFATNANGIVDPARLVALADAMSSLFKLVVIDLDDNDDAQVIFEVLNGRQTPLSAIDLVKNLLFLRGELADEDVEKLYDEHWAQFDDRWWKQEVGRGHAQRGRRDVLLSVWLTAATGSEANVGHLYREARTYLNDGPKTEEVLEQLSTFAKAYQSIYDAAPVEDQRLVTAYRRIRALDITTAIPLLAWLRTLPSVALPHEDHVRAVRAVESWALRRAYIGWQTRGYGTHLARVLREAKLAADKEANVADAVVVGLQGGVLDWPSDDEIEEAFLTRRFYDGMAQMRIRLLLGAIDDRLRREDLNEPTATVTYDDLQIEHIMPQSWETHWPIADALGTIVPKDEVDLKWQTLSAERRRTVDRIGNLTLVTATFNRDVSNLGWAVKKPEFEKQKSLVINYEVARSDAWNEGKIADRARVLAAAAIRLWPAATKLLSASS</sequence>
<reference evidence="4" key="1">
    <citation type="submission" date="2017-06" db="EMBL/GenBank/DDBJ databases">
        <authorList>
            <person name="Varghese N."/>
            <person name="Submissions S."/>
        </authorList>
    </citation>
    <scope>NUCLEOTIDE SEQUENCE [LARGE SCALE GENOMIC DNA]</scope>
    <source>
        <strain evidence="4">DSM 46839</strain>
    </source>
</reference>
<dbReference type="Pfam" id="PF03235">
    <property type="entry name" value="GmrSD_N"/>
    <property type="match status" value="1"/>
</dbReference>
<dbReference type="InterPro" id="IPR004919">
    <property type="entry name" value="GmrSD_N"/>
</dbReference>
<evidence type="ECO:0000259" key="1">
    <source>
        <dbReference type="Pfam" id="PF03235"/>
    </source>
</evidence>
<dbReference type="PANTHER" id="PTHR35149:SF1">
    <property type="entry name" value="DUF5655 DOMAIN-CONTAINING PROTEIN"/>
    <property type="match status" value="1"/>
</dbReference>
<protein>
    <recommendedName>
        <fullName evidence="5">DUF262 domain-containing protein</fullName>
    </recommendedName>
</protein>
<dbReference type="EMBL" id="FZOO01000003">
    <property type="protein sequence ID" value="SNS38650.1"/>
    <property type="molecule type" value="Genomic_DNA"/>
</dbReference>
<evidence type="ECO:0000313" key="4">
    <source>
        <dbReference type="Proteomes" id="UP000198373"/>
    </source>
</evidence>
<evidence type="ECO:0000259" key="2">
    <source>
        <dbReference type="Pfam" id="PF07510"/>
    </source>
</evidence>
<feature type="domain" description="GmrSD restriction endonucleases N-terminal" evidence="1">
    <location>
        <begin position="8"/>
        <end position="251"/>
    </location>
</feature>
<dbReference type="Pfam" id="PF07510">
    <property type="entry name" value="GmrSD_C"/>
    <property type="match status" value="1"/>
</dbReference>
<proteinExistence type="predicted"/>
<dbReference type="RefSeq" id="WP_089305229.1">
    <property type="nucleotide sequence ID" value="NZ_FZOO01000003.1"/>
</dbReference>
<dbReference type="InterPro" id="IPR011089">
    <property type="entry name" value="GmrSD_C"/>
</dbReference>
<organism evidence="3 4">
    <name type="scientific">Geodermatophilus pulveris</name>
    <dbReference type="NCBI Taxonomy" id="1564159"/>
    <lineage>
        <taxon>Bacteria</taxon>
        <taxon>Bacillati</taxon>
        <taxon>Actinomycetota</taxon>
        <taxon>Actinomycetes</taxon>
        <taxon>Geodermatophilales</taxon>
        <taxon>Geodermatophilaceae</taxon>
        <taxon>Geodermatophilus</taxon>
    </lineage>
</organism>
<gene>
    <name evidence="3" type="ORF">SAMN06893096_103486</name>
</gene>
<evidence type="ECO:0000313" key="3">
    <source>
        <dbReference type="EMBL" id="SNS38650.1"/>
    </source>
</evidence>
<accession>A0A239E1P5</accession>
<feature type="domain" description="GmrSD restriction endonucleases C-terminal" evidence="2">
    <location>
        <begin position="449"/>
        <end position="606"/>
    </location>
</feature>
<keyword evidence="4" id="KW-1185">Reference proteome</keyword>
<dbReference type="Proteomes" id="UP000198373">
    <property type="component" value="Unassembled WGS sequence"/>
</dbReference>
<dbReference type="PANTHER" id="PTHR35149">
    <property type="entry name" value="SLL5132 PROTEIN"/>
    <property type="match status" value="1"/>
</dbReference>